<evidence type="ECO:0000313" key="5">
    <source>
        <dbReference type="EMBL" id="AMM40216.1"/>
    </source>
</evidence>
<dbReference type="PANTHER" id="PTHR12526:SF629">
    <property type="entry name" value="TEICHURONIC ACID BIOSYNTHESIS GLYCOSYLTRANSFERASE TUAH-RELATED"/>
    <property type="match status" value="1"/>
</dbReference>
<accession>A0A7U4THH0</accession>
<dbReference type="Pfam" id="PF13439">
    <property type="entry name" value="Glyco_transf_4"/>
    <property type="match status" value="1"/>
</dbReference>
<dbReference type="Gene3D" id="3.40.50.2000">
    <property type="entry name" value="Glycogen Phosphorylase B"/>
    <property type="match status" value="2"/>
</dbReference>
<dbReference type="AlphaFoldDB" id="A0A7U4THH0"/>
<feature type="domain" description="Glycosyltransferase subfamily 4-like N-terminal" evidence="4">
    <location>
        <begin position="23"/>
        <end position="189"/>
    </location>
</feature>
<evidence type="ECO:0000259" key="3">
    <source>
        <dbReference type="Pfam" id="PF00534"/>
    </source>
</evidence>
<keyword evidence="6" id="KW-1185">Reference proteome</keyword>
<dbReference type="CDD" id="cd03794">
    <property type="entry name" value="GT4_WbuB-like"/>
    <property type="match status" value="1"/>
</dbReference>
<name>A0A7U4THH0_DESA2</name>
<dbReference type="OrthoDB" id="5449954at2"/>
<protein>
    <submittedName>
        <fullName evidence="5">Glycosyl transferase, group 1</fullName>
        <ecNumber evidence="5">2.4.-.-</ecNumber>
    </submittedName>
</protein>
<keyword evidence="1 5" id="KW-0328">Glycosyltransferase</keyword>
<proteinExistence type="predicted"/>
<dbReference type="InterPro" id="IPR001296">
    <property type="entry name" value="Glyco_trans_1"/>
</dbReference>
<evidence type="ECO:0000256" key="1">
    <source>
        <dbReference type="ARBA" id="ARBA00022676"/>
    </source>
</evidence>
<dbReference type="SUPFAM" id="SSF53756">
    <property type="entry name" value="UDP-Glycosyltransferase/glycogen phosphorylase"/>
    <property type="match status" value="1"/>
</dbReference>
<sequence>MQFLKKEKKLKVCYIYQDQYPWEVRTEKIATTLAKEGIEVHIICGNRNGLPRKEKILRNLYIHRLSKGLNKLTNNLFNFPAFFSPFWIAKILYVVRKYSIDIIIVRDLPLSPAAFAAAKITGKPIIMDMAENYPAMIKDTWIYRGPKPLDYIIRNPIFLRWLEKIVIPLMDGIIVVSEYSAKRVKKMIRDNKNKNKIWIVSNTPMLDTIKTQCISPLAKEIRKRSNFVLLYVGGLEESRGLESGIKAIPYLSKIIPDILFVIVGKGSSETKLRKLVSELNISKHIFFTGWIPHKEISSIIANSDVCLIPHYVTEHTDTTIPNKIFDYMAQKKPIVVTQANPLVKIVKTAKCGLVYYDKSPLSLYKAILQLVDSKYRKRLGINGWIAVQKRFNWNYDKRYLFKALEFVLGLSIN</sequence>
<reference evidence="5 6" key="1">
    <citation type="submission" date="2015-10" db="EMBL/GenBank/DDBJ databases">
        <title>Candidatus Desulfofervidus auxilii, a hydrogenotrophic sulfate-reducing bacterium involved in the thermophilic anaerobic oxidation of methane.</title>
        <authorList>
            <person name="Krukenberg V."/>
            <person name="Richter M."/>
            <person name="Wegener G."/>
        </authorList>
    </citation>
    <scope>NUCLEOTIDE SEQUENCE [LARGE SCALE GENOMIC DNA]</scope>
    <source>
        <strain evidence="5 6">HS1</strain>
    </source>
</reference>
<dbReference type="InterPro" id="IPR028098">
    <property type="entry name" value="Glyco_trans_4-like_N"/>
</dbReference>
<evidence type="ECO:0000313" key="6">
    <source>
        <dbReference type="Proteomes" id="UP000070560"/>
    </source>
</evidence>
<dbReference type="KEGG" id="daw:HS1_000410"/>
<feature type="domain" description="Glycosyl transferase family 1" evidence="3">
    <location>
        <begin position="224"/>
        <end position="383"/>
    </location>
</feature>
<organism evidence="5 6">
    <name type="scientific">Desulfofervidus auxilii</name>
    <dbReference type="NCBI Taxonomy" id="1621989"/>
    <lineage>
        <taxon>Bacteria</taxon>
        <taxon>Pseudomonadati</taxon>
        <taxon>Thermodesulfobacteriota</taxon>
        <taxon>Candidatus Desulfofervidia</taxon>
        <taxon>Candidatus Desulfofervidales</taxon>
        <taxon>Candidatus Desulfofervidaceae</taxon>
        <taxon>Candidatus Desulfofervidus</taxon>
    </lineage>
</organism>
<evidence type="ECO:0000259" key="4">
    <source>
        <dbReference type="Pfam" id="PF13439"/>
    </source>
</evidence>
<keyword evidence="2 5" id="KW-0808">Transferase</keyword>
<dbReference type="Pfam" id="PF00534">
    <property type="entry name" value="Glycos_transf_1"/>
    <property type="match status" value="1"/>
</dbReference>
<evidence type="ECO:0000256" key="2">
    <source>
        <dbReference type="ARBA" id="ARBA00022679"/>
    </source>
</evidence>
<dbReference type="RefSeq" id="WP_066060510.1">
    <property type="nucleotide sequence ID" value="NZ_CP013015.1"/>
</dbReference>
<dbReference type="PANTHER" id="PTHR12526">
    <property type="entry name" value="GLYCOSYLTRANSFERASE"/>
    <property type="match status" value="1"/>
</dbReference>
<gene>
    <name evidence="5" type="ORF">HS1_000410</name>
</gene>
<dbReference type="EC" id="2.4.-.-" evidence="5"/>
<dbReference type="Proteomes" id="UP000070560">
    <property type="component" value="Chromosome"/>
</dbReference>
<dbReference type="GO" id="GO:0016757">
    <property type="term" value="F:glycosyltransferase activity"/>
    <property type="evidence" value="ECO:0007669"/>
    <property type="project" value="UniProtKB-KW"/>
</dbReference>
<dbReference type="EMBL" id="CP013015">
    <property type="protein sequence ID" value="AMM40216.1"/>
    <property type="molecule type" value="Genomic_DNA"/>
</dbReference>